<reference evidence="2 3" key="1">
    <citation type="journal article" date="2020" name="Nature">
        <title>Six reference-quality genomes reveal evolution of bat adaptations.</title>
        <authorList>
            <person name="Jebb D."/>
            <person name="Huang Z."/>
            <person name="Pippel M."/>
            <person name="Hughes G.M."/>
            <person name="Lavrichenko K."/>
            <person name="Devanna P."/>
            <person name="Winkler S."/>
            <person name="Jermiin L.S."/>
            <person name="Skirmuntt E.C."/>
            <person name="Katzourakis A."/>
            <person name="Burkitt-Gray L."/>
            <person name="Ray D.A."/>
            <person name="Sullivan K.A.M."/>
            <person name="Roscito J.G."/>
            <person name="Kirilenko B.M."/>
            <person name="Davalos L.M."/>
            <person name="Corthals A.P."/>
            <person name="Power M.L."/>
            <person name="Jones G."/>
            <person name="Ransome R.D."/>
            <person name="Dechmann D.K.N."/>
            <person name="Locatelli A.G."/>
            <person name="Puechmaille S.J."/>
            <person name="Fedrigo O."/>
            <person name="Jarvis E.D."/>
            <person name="Hiller M."/>
            <person name="Vernes S.C."/>
            <person name="Myers E.W."/>
            <person name="Teeling E.C."/>
        </authorList>
    </citation>
    <scope>NUCLEOTIDE SEQUENCE [LARGE SCALE GENOMIC DNA]</scope>
    <source>
        <strain evidence="2">Bat1K_MPI-CBG_1</strain>
    </source>
</reference>
<protein>
    <submittedName>
        <fullName evidence="2">Uncharacterized protein</fullName>
    </submittedName>
</protein>
<feature type="region of interest" description="Disordered" evidence="1">
    <location>
        <begin position="19"/>
        <end position="53"/>
    </location>
</feature>
<dbReference type="AlphaFoldDB" id="A0A834D8X7"/>
<evidence type="ECO:0000313" key="2">
    <source>
        <dbReference type="EMBL" id="KAF6075040.1"/>
    </source>
</evidence>
<name>A0A834D8X7_9CHIR</name>
<organism evidence="2 3">
    <name type="scientific">Phyllostomus discolor</name>
    <name type="common">pale spear-nosed bat</name>
    <dbReference type="NCBI Taxonomy" id="89673"/>
    <lineage>
        <taxon>Eukaryota</taxon>
        <taxon>Metazoa</taxon>
        <taxon>Chordata</taxon>
        <taxon>Craniata</taxon>
        <taxon>Vertebrata</taxon>
        <taxon>Euteleostomi</taxon>
        <taxon>Mammalia</taxon>
        <taxon>Eutheria</taxon>
        <taxon>Laurasiatheria</taxon>
        <taxon>Chiroptera</taxon>
        <taxon>Yangochiroptera</taxon>
        <taxon>Phyllostomidae</taxon>
        <taxon>Phyllostominae</taxon>
        <taxon>Phyllostomus</taxon>
    </lineage>
</organism>
<comment type="caution">
    <text evidence="2">The sequence shown here is derived from an EMBL/GenBank/DDBJ whole genome shotgun (WGS) entry which is preliminary data.</text>
</comment>
<dbReference type="Proteomes" id="UP000664940">
    <property type="component" value="Unassembled WGS sequence"/>
</dbReference>
<gene>
    <name evidence="2" type="ORF">HJG60_009439</name>
</gene>
<sequence length="156" mass="17640">MDRNHPLLGFSSHVWPLLPSPRSKNSTRGDANDPATFLSSTRTGSPHFHRSNYVQSSPNNGRCPQFLLISTSTACSLTACWTLRGAWKYMMKLRSMTMNVHDRDHGRAHFSTAGHPVLKGDEVPVHCGGEGQRRTWNKGTMIWPRTYLTLTVRCFR</sequence>
<accession>A0A834D8X7</accession>
<proteinExistence type="predicted"/>
<evidence type="ECO:0000313" key="3">
    <source>
        <dbReference type="Proteomes" id="UP000664940"/>
    </source>
</evidence>
<dbReference type="EMBL" id="JABVXQ010000015">
    <property type="protein sequence ID" value="KAF6075040.1"/>
    <property type="molecule type" value="Genomic_DNA"/>
</dbReference>
<evidence type="ECO:0000256" key="1">
    <source>
        <dbReference type="SAM" id="MobiDB-lite"/>
    </source>
</evidence>